<dbReference type="AlphaFoldDB" id="A0A6P6YCT9"/>
<evidence type="ECO:0000313" key="4">
    <source>
        <dbReference type="Proteomes" id="UP000515146"/>
    </source>
</evidence>
<feature type="region of interest" description="Disordered" evidence="3">
    <location>
        <begin position="303"/>
        <end position="336"/>
    </location>
</feature>
<dbReference type="Proteomes" id="UP000515146">
    <property type="component" value="Unplaced"/>
</dbReference>
<protein>
    <submittedName>
        <fullName evidence="5">Uncharacterized protein DDB_G0283357-like</fullName>
    </submittedName>
</protein>
<dbReference type="PANTHER" id="PTHR14270">
    <property type="entry name" value="NONSENSE-MEDIATED MRNA DECAY FACTOR SMG9"/>
    <property type="match status" value="1"/>
</dbReference>
<dbReference type="GO" id="GO:0000184">
    <property type="term" value="P:nuclear-transcribed mRNA catabolic process, nonsense-mediated decay"/>
    <property type="evidence" value="ECO:0007669"/>
    <property type="project" value="UniProtKB-KW"/>
</dbReference>
<dbReference type="SUPFAM" id="SSF52540">
    <property type="entry name" value="P-loop containing nucleoside triphosphate hydrolases"/>
    <property type="match status" value="1"/>
</dbReference>
<dbReference type="OrthoDB" id="79514at2759"/>
<evidence type="ECO:0000256" key="1">
    <source>
        <dbReference type="ARBA" id="ARBA00007712"/>
    </source>
</evidence>
<feature type="region of interest" description="Disordered" evidence="3">
    <location>
        <begin position="1"/>
        <end position="45"/>
    </location>
</feature>
<feature type="region of interest" description="Disordered" evidence="3">
    <location>
        <begin position="80"/>
        <end position="110"/>
    </location>
</feature>
<dbReference type="InParanoid" id="A0A6P6YCT9"/>
<dbReference type="OMA" id="NARENDN"/>
<feature type="compositionally biased region" description="Low complexity" evidence="3">
    <location>
        <begin position="317"/>
        <end position="335"/>
    </location>
</feature>
<dbReference type="InterPro" id="IPR039177">
    <property type="entry name" value="SMG9"/>
</dbReference>
<keyword evidence="4" id="KW-1185">Reference proteome</keyword>
<dbReference type="InterPro" id="IPR027417">
    <property type="entry name" value="P-loop_NTPase"/>
</dbReference>
<name>A0A6P6YCT9_DERPT</name>
<sequence>MDSETNPKQSSSSYRRIKQRQNFSNSSNHQHHYHHQQQRIRNNQDNHRSRNWYHKTNSEQTKDNETTAIPAVKILAKSNKLPSSSSNDATSSQQHDQDTDRNSTPNNVSVVVKPRPSILDKNFVKQIQTLRINNNVVQSETTTAVNKPKYMKIIDFEFNFIQQQSSDTSSWLLPDLNPTTLSTTSNNGPSSSSSKQGIFGGGGGANIGGCGQSFSIVAAVGLDGVGKSSLLNSLAQFNVFETRKMMSEKNRETPLNHVTNGIDMHITCERLFLLDTQPLLSASVLENLIRINTEKFGSSGAIATGAGGGGSQNNHHNSTSAMNSNSGSSSTSTGTKHFYNSNQMSTPIFSQVVGFDIGETENFAFIYSLQMLTFLLSISDHLIIVMDSFCLDVNLFKLLATSLMMVGDALMAKTNLIIYFRTTTSKSTTNNDLEQQRRSSSSSYTMAMNFETKFRRFIETILGPNVQMDFIHNDEQRLINKVLRPPNSRSLVNLEQSCASINYHSEYQWFQSVQKFWDTSIRKSTLFADYARYLP</sequence>
<gene>
    <name evidence="5" type="primary">LOC113797043</name>
</gene>
<reference evidence="5" key="1">
    <citation type="submission" date="2025-08" db="UniProtKB">
        <authorList>
            <consortium name="RefSeq"/>
        </authorList>
    </citation>
    <scope>IDENTIFICATION</scope>
    <source>
        <strain evidence="5">Airmid</strain>
    </source>
</reference>
<dbReference type="RefSeq" id="XP_027203157.1">
    <property type="nucleotide sequence ID" value="XM_027347356.1"/>
</dbReference>
<feature type="compositionally biased region" description="Polar residues" evidence="3">
    <location>
        <begin position="1"/>
        <end position="14"/>
    </location>
</feature>
<comment type="similarity">
    <text evidence="1">Belongs to the SMG9 family.</text>
</comment>
<evidence type="ECO:0000256" key="3">
    <source>
        <dbReference type="SAM" id="MobiDB-lite"/>
    </source>
</evidence>
<proteinExistence type="inferred from homology"/>
<evidence type="ECO:0000256" key="2">
    <source>
        <dbReference type="ARBA" id="ARBA00023161"/>
    </source>
</evidence>
<accession>A0A6P6YCT9</accession>
<evidence type="ECO:0000313" key="5">
    <source>
        <dbReference type="RefSeq" id="XP_027203157.1"/>
    </source>
</evidence>
<dbReference type="KEGG" id="dpte:113797043"/>
<feature type="compositionally biased region" description="Basic residues" evidence="3">
    <location>
        <begin position="29"/>
        <end position="38"/>
    </location>
</feature>
<dbReference type="PANTHER" id="PTHR14270:SF0">
    <property type="entry name" value="NONSENSE-MEDIATED MRNA DECAY FACTOR SMG9"/>
    <property type="match status" value="1"/>
</dbReference>
<dbReference type="Gene3D" id="3.40.50.300">
    <property type="entry name" value="P-loop containing nucleotide triphosphate hydrolases"/>
    <property type="match status" value="1"/>
</dbReference>
<organism evidence="4 5">
    <name type="scientific">Dermatophagoides pteronyssinus</name>
    <name type="common">European house dust mite</name>
    <dbReference type="NCBI Taxonomy" id="6956"/>
    <lineage>
        <taxon>Eukaryota</taxon>
        <taxon>Metazoa</taxon>
        <taxon>Ecdysozoa</taxon>
        <taxon>Arthropoda</taxon>
        <taxon>Chelicerata</taxon>
        <taxon>Arachnida</taxon>
        <taxon>Acari</taxon>
        <taxon>Acariformes</taxon>
        <taxon>Sarcoptiformes</taxon>
        <taxon>Astigmata</taxon>
        <taxon>Psoroptidia</taxon>
        <taxon>Analgoidea</taxon>
        <taxon>Pyroglyphidae</taxon>
        <taxon>Dermatophagoidinae</taxon>
        <taxon>Dermatophagoides</taxon>
    </lineage>
</organism>
<keyword evidence="2" id="KW-0866">Nonsense-mediated mRNA decay</keyword>
<feature type="compositionally biased region" description="Low complexity" evidence="3">
    <location>
        <begin position="83"/>
        <end position="92"/>
    </location>
</feature>